<sequence>MDAAEASSNLGQAHRSHPTSAAPLPGWVPPVCAVMFGVAVALQGPSDAGLGLAYPLAGLALALGAWALIASIRARQGARRPHGRTWVPVVVGVGVIAASHSVHIATSELRWLYIAMGVAVAGVVLSRLQKEGR</sequence>
<dbReference type="EMBL" id="JACJIJ010000002">
    <property type="protein sequence ID" value="MBA9057573.1"/>
    <property type="molecule type" value="Genomic_DNA"/>
</dbReference>
<feature type="transmembrane region" description="Helical" evidence="2">
    <location>
        <begin position="21"/>
        <end position="42"/>
    </location>
</feature>
<feature type="transmembrane region" description="Helical" evidence="2">
    <location>
        <begin position="111"/>
        <end position="128"/>
    </location>
</feature>
<accession>A0A7W3NVR7</accession>
<gene>
    <name evidence="3" type="ORF">HDA42_006751</name>
</gene>
<name>A0A7W3NVR7_STRMR</name>
<dbReference type="GeneID" id="93978028"/>
<feature type="transmembrane region" description="Helical" evidence="2">
    <location>
        <begin position="86"/>
        <end position="105"/>
    </location>
</feature>
<feature type="region of interest" description="Disordered" evidence="1">
    <location>
        <begin position="1"/>
        <end position="21"/>
    </location>
</feature>
<organism evidence="3 4">
    <name type="scientific">Streptomyces murinus</name>
    <dbReference type="NCBI Taxonomy" id="33900"/>
    <lineage>
        <taxon>Bacteria</taxon>
        <taxon>Bacillati</taxon>
        <taxon>Actinomycetota</taxon>
        <taxon>Actinomycetes</taxon>
        <taxon>Kitasatosporales</taxon>
        <taxon>Streptomycetaceae</taxon>
        <taxon>Streptomyces</taxon>
    </lineage>
</organism>
<dbReference type="AlphaFoldDB" id="A0A7W3NVR7"/>
<comment type="caution">
    <text evidence="3">The sequence shown here is derived from an EMBL/GenBank/DDBJ whole genome shotgun (WGS) entry which is preliminary data.</text>
</comment>
<keyword evidence="2" id="KW-1133">Transmembrane helix</keyword>
<evidence type="ECO:0000256" key="2">
    <source>
        <dbReference type="SAM" id="Phobius"/>
    </source>
</evidence>
<feature type="transmembrane region" description="Helical" evidence="2">
    <location>
        <begin position="54"/>
        <end position="74"/>
    </location>
</feature>
<dbReference type="Proteomes" id="UP000577386">
    <property type="component" value="Unassembled WGS sequence"/>
</dbReference>
<protein>
    <submittedName>
        <fullName evidence="3">Uncharacterized protein</fullName>
    </submittedName>
</protein>
<evidence type="ECO:0000313" key="4">
    <source>
        <dbReference type="Proteomes" id="UP000577386"/>
    </source>
</evidence>
<dbReference type="RefSeq" id="WP_182777664.1">
    <property type="nucleotide sequence ID" value="NZ_BAAAHW010000009.1"/>
</dbReference>
<keyword evidence="2" id="KW-0472">Membrane</keyword>
<keyword evidence="2" id="KW-0812">Transmembrane</keyword>
<evidence type="ECO:0000256" key="1">
    <source>
        <dbReference type="SAM" id="MobiDB-lite"/>
    </source>
</evidence>
<feature type="compositionally biased region" description="Polar residues" evidence="1">
    <location>
        <begin position="1"/>
        <end position="11"/>
    </location>
</feature>
<proteinExistence type="predicted"/>
<keyword evidence="4" id="KW-1185">Reference proteome</keyword>
<evidence type="ECO:0000313" key="3">
    <source>
        <dbReference type="EMBL" id="MBA9057573.1"/>
    </source>
</evidence>
<reference evidence="3 4" key="1">
    <citation type="submission" date="2020-08" db="EMBL/GenBank/DDBJ databases">
        <title>Sequencing the genomes of 1000 actinobacteria strains.</title>
        <authorList>
            <person name="Klenk H.-P."/>
        </authorList>
    </citation>
    <scope>NUCLEOTIDE SEQUENCE [LARGE SCALE GENOMIC DNA]</scope>
    <source>
        <strain evidence="3 4">DSM 41827</strain>
    </source>
</reference>